<dbReference type="RefSeq" id="WP_060348966.1">
    <property type="nucleotide sequence ID" value="NZ_LPLZ01000099.1"/>
</dbReference>
<dbReference type="Proteomes" id="UP000068016">
    <property type="component" value="Unassembled WGS sequence"/>
</dbReference>
<dbReference type="EMBL" id="LPLZ01000099">
    <property type="protein sequence ID" value="KWN03533.1"/>
    <property type="molecule type" value="Genomic_DNA"/>
</dbReference>
<reference evidence="1 2" key="1">
    <citation type="submission" date="2015-11" db="EMBL/GenBank/DDBJ databases">
        <title>Expanding the genomic diversity of Burkholderia species for the development of highly accurate diagnostics.</title>
        <authorList>
            <person name="Sahl J."/>
            <person name="Keim P."/>
            <person name="Wagner D."/>
        </authorList>
    </citation>
    <scope>NUCLEOTIDE SEQUENCE [LARGE SCALE GENOMIC DNA]</scope>
    <source>
        <strain evidence="1 2">MSMB793WGS</strain>
    </source>
</reference>
<gene>
    <name evidence="1" type="ORF">WT83_32075</name>
</gene>
<sequence length="103" mass="11844">MCGFKIPVYVNFVRRLMLNADAPVFLIAEGHLVHRSKAILQLAAESNGRLCPFSWLLIRRTWIRMSSYGVHHKNGEFAIKDHGHLKQRVRAVLRSLQKILALI</sequence>
<evidence type="ECO:0000313" key="1">
    <source>
        <dbReference type="EMBL" id="KWN03533.1"/>
    </source>
</evidence>
<protein>
    <recommendedName>
        <fullName evidence="3">Transposase</fullName>
    </recommendedName>
</protein>
<proteinExistence type="predicted"/>
<evidence type="ECO:0000313" key="2">
    <source>
        <dbReference type="Proteomes" id="UP000068016"/>
    </source>
</evidence>
<dbReference type="AlphaFoldDB" id="A0A108E2J4"/>
<name>A0A108E2J4_9BURK</name>
<comment type="caution">
    <text evidence="1">The sequence shown here is derived from an EMBL/GenBank/DDBJ whole genome shotgun (WGS) entry which is preliminary data.</text>
</comment>
<accession>A0A108E2J4</accession>
<evidence type="ECO:0008006" key="3">
    <source>
        <dbReference type="Google" id="ProtNLM"/>
    </source>
</evidence>
<organism evidence="1 2">
    <name type="scientific">Burkholderia territorii</name>
    <dbReference type="NCBI Taxonomy" id="1503055"/>
    <lineage>
        <taxon>Bacteria</taxon>
        <taxon>Pseudomonadati</taxon>
        <taxon>Pseudomonadota</taxon>
        <taxon>Betaproteobacteria</taxon>
        <taxon>Burkholderiales</taxon>
        <taxon>Burkholderiaceae</taxon>
        <taxon>Burkholderia</taxon>
        <taxon>Burkholderia cepacia complex</taxon>
    </lineage>
</organism>